<feature type="compositionally biased region" description="Basic and acidic residues" evidence="1">
    <location>
        <begin position="97"/>
        <end position="112"/>
    </location>
</feature>
<feature type="compositionally biased region" description="Low complexity" evidence="1">
    <location>
        <begin position="63"/>
        <end position="72"/>
    </location>
</feature>
<feature type="region of interest" description="Disordered" evidence="1">
    <location>
        <begin position="195"/>
        <end position="229"/>
    </location>
</feature>
<feature type="compositionally biased region" description="Polar residues" evidence="1">
    <location>
        <begin position="526"/>
        <end position="544"/>
    </location>
</feature>
<feature type="region of interest" description="Disordered" evidence="1">
    <location>
        <begin position="315"/>
        <end position="366"/>
    </location>
</feature>
<dbReference type="InterPro" id="IPR036412">
    <property type="entry name" value="HAD-like_sf"/>
</dbReference>
<name>A0A4R0RQN4_9APHY</name>
<dbReference type="SUPFAM" id="SSF56784">
    <property type="entry name" value="HAD-like"/>
    <property type="match status" value="1"/>
</dbReference>
<feature type="compositionally biased region" description="Acidic residues" evidence="1">
    <location>
        <begin position="434"/>
        <end position="452"/>
    </location>
</feature>
<dbReference type="SMART" id="SM00577">
    <property type="entry name" value="CPDc"/>
    <property type="match status" value="1"/>
</dbReference>
<dbReference type="OrthoDB" id="1711508at2759"/>
<feature type="domain" description="FCP1 homology" evidence="2">
    <location>
        <begin position="175"/>
        <end position="417"/>
    </location>
</feature>
<dbReference type="InterPro" id="IPR050365">
    <property type="entry name" value="TIM50"/>
</dbReference>
<evidence type="ECO:0000313" key="4">
    <source>
        <dbReference type="Proteomes" id="UP000292702"/>
    </source>
</evidence>
<keyword evidence="4" id="KW-1185">Reference proteome</keyword>
<dbReference type="PANTHER" id="PTHR12210">
    <property type="entry name" value="DULLARD PROTEIN PHOSPHATASE"/>
    <property type="match status" value="1"/>
</dbReference>
<evidence type="ECO:0000313" key="3">
    <source>
        <dbReference type="EMBL" id="TCD71081.1"/>
    </source>
</evidence>
<feature type="compositionally biased region" description="Basic residues" evidence="1">
    <location>
        <begin position="457"/>
        <end position="467"/>
    </location>
</feature>
<reference evidence="3 4" key="1">
    <citation type="submission" date="2018-11" db="EMBL/GenBank/DDBJ databases">
        <title>Genome assembly of Steccherinum ochraceum LE-BIN_3174, the white-rot fungus of the Steccherinaceae family (The Residual Polyporoid clade, Polyporales, Basidiomycota).</title>
        <authorList>
            <person name="Fedorova T.V."/>
            <person name="Glazunova O.A."/>
            <person name="Landesman E.O."/>
            <person name="Moiseenko K.V."/>
            <person name="Psurtseva N.V."/>
            <person name="Savinova O.S."/>
            <person name="Shakhova N.V."/>
            <person name="Tyazhelova T.V."/>
            <person name="Vasina D.V."/>
        </authorList>
    </citation>
    <scope>NUCLEOTIDE SEQUENCE [LARGE SCALE GENOMIC DNA]</scope>
    <source>
        <strain evidence="3 4">LE-BIN_3174</strain>
    </source>
</reference>
<dbReference type="AlphaFoldDB" id="A0A4R0RQN4"/>
<dbReference type="InterPro" id="IPR023214">
    <property type="entry name" value="HAD_sf"/>
</dbReference>
<evidence type="ECO:0000256" key="1">
    <source>
        <dbReference type="SAM" id="MobiDB-lite"/>
    </source>
</evidence>
<dbReference type="EMBL" id="RWJN01000010">
    <property type="protein sequence ID" value="TCD71081.1"/>
    <property type="molecule type" value="Genomic_DNA"/>
</dbReference>
<feature type="compositionally biased region" description="Basic and acidic residues" evidence="1">
    <location>
        <begin position="141"/>
        <end position="156"/>
    </location>
</feature>
<gene>
    <name evidence="3" type="ORF">EIP91_000173</name>
</gene>
<dbReference type="InterPro" id="IPR004274">
    <property type="entry name" value="FCP1_dom"/>
</dbReference>
<protein>
    <recommendedName>
        <fullName evidence="2">FCP1 homology domain-containing protein</fullName>
    </recommendedName>
</protein>
<feature type="region of interest" description="Disordered" evidence="1">
    <location>
        <begin position="526"/>
        <end position="602"/>
    </location>
</feature>
<proteinExistence type="predicted"/>
<dbReference type="STRING" id="92696.A0A4R0RQN4"/>
<feature type="region of interest" description="Disordered" evidence="1">
    <location>
        <begin position="421"/>
        <end position="467"/>
    </location>
</feature>
<dbReference type="Gene3D" id="3.40.50.1000">
    <property type="entry name" value="HAD superfamily/HAD-like"/>
    <property type="match status" value="1"/>
</dbReference>
<organism evidence="3 4">
    <name type="scientific">Steccherinum ochraceum</name>
    <dbReference type="NCBI Taxonomy" id="92696"/>
    <lineage>
        <taxon>Eukaryota</taxon>
        <taxon>Fungi</taxon>
        <taxon>Dikarya</taxon>
        <taxon>Basidiomycota</taxon>
        <taxon>Agaricomycotina</taxon>
        <taxon>Agaricomycetes</taxon>
        <taxon>Polyporales</taxon>
        <taxon>Steccherinaceae</taxon>
        <taxon>Steccherinum</taxon>
    </lineage>
</organism>
<dbReference type="Proteomes" id="UP000292702">
    <property type="component" value="Unassembled WGS sequence"/>
</dbReference>
<comment type="caution">
    <text evidence="3">The sequence shown here is derived from an EMBL/GenBank/DDBJ whole genome shotgun (WGS) entry which is preliminary data.</text>
</comment>
<feature type="compositionally biased region" description="Low complexity" evidence="1">
    <location>
        <begin position="325"/>
        <end position="340"/>
    </location>
</feature>
<evidence type="ECO:0000259" key="2">
    <source>
        <dbReference type="PROSITE" id="PS50969"/>
    </source>
</evidence>
<feature type="compositionally biased region" description="Pro residues" evidence="1">
    <location>
        <begin position="341"/>
        <end position="355"/>
    </location>
</feature>
<feature type="compositionally biased region" description="Low complexity" evidence="1">
    <location>
        <begin position="114"/>
        <end position="139"/>
    </location>
</feature>
<feature type="region of interest" description="Disordered" evidence="1">
    <location>
        <begin position="49"/>
        <end position="160"/>
    </location>
</feature>
<sequence length="638" mass="70913">MPGDNFYSGSGYHPYYHPYPYVQQYHDWQYPSQAQHAYYPGFSVDSNFPASGHRSYHTHHQHQSYQQHQYQRPPRRRYDNHSNAYNRGDQYQYMGPDHQDRREYGQHDRISEESPLTLPKSGSSSSSLPRPLSRPANLPYRKHDDRPVTPPPRRDPTPAYIAEASQNPYPLDHDAAWNRKLLVLDLNGTLLHRGMGGAARNKHKPHSTAPSDSHDAPAEPAPRPLPRLRSVHPRPYMAAFRSYLFAPETKAWLDVMIWSSAQPHSVNDMVSQAFKEDQEQLVAIWARDTLGLSNDHYARKVQTFKDLEKPWAELPSLLGSRNKRSSTPASERSSRPSSPQMSPPPSSAPSLPSSPPRHVSDSQDGTHSALTTLLLDDSPRKAELQPYNHVCIPEYDGARRGKDLEILQNEKLVLQSIADRAASDSAGVAQNTEEIPDTEDAVAETLEDDPSPDEQGKKRKRKDKKAKKAAAMVATLAESSARGDDPYDQTLLAVVGILDEVKVQGNVAAWIRTGGLWGHPQEAVLTNQDTPASQEVSNTNTSGTEDSERDTKRTKGADESLSLRAEPTGNDAISTTAGLPASSDPAATVDGEATSHSVDAPASTPMWFEDPATVRYWVSRGRKVLEEMGIPILHGIER</sequence>
<dbReference type="Pfam" id="PF03031">
    <property type="entry name" value="NIF"/>
    <property type="match status" value="1"/>
</dbReference>
<accession>A0A4R0RQN4</accession>
<dbReference type="PROSITE" id="PS50969">
    <property type="entry name" value="FCP1"/>
    <property type="match status" value="1"/>
</dbReference>
<feature type="compositionally biased region" description="Basic and acidic residues" evidence="1">
    <location>
        <begin position="549"/>
        <end position="558"/>
    </location>
</feature>